<name>A0A7S0ZBV5_9RHOD</name>
<dbReference type="GO" id="GO:0015937">
    <property type="term" value="P:coenzyme A biosynthetic process"/>
    <property type="evidence" value="ECO:0007669"/>
    <property type="project" value="InterPro"/>
</dbReference>
<dbReference type="NCBIfam" id="TIGR00152">
    <property type="entry name" value="dephospho-CoA kinase"/>
    <property type="match status" value="1"/>
</dbReference>
<keyword evidence="2" id="KW-0067">ATP-binding</keyword>
<dbReference type="InterPro" id="IPR001977">
    <property type="entry name" value="Depp_CoAkinase"/>
</dbReference>
<keyword evidence="1" id="KW-0547">Nucleotide-binding</keyword>
<dbReference type="PANTHER" id="PTHR10695:SF46">
    <property type="entry name" value="BIFUNCTIONAL COENZYME A SYNTHASE-RELATED"/>
    <property type="match status" value="1"/>
</dbReference>
<evidence type="ECO:0000256" key="1">
    <source>
        <dbReference type="ARBA" id="ARBA00022741"/>
    </source>
</evidence>
<evidence type="ECO:0008006" key="4">
    <source>
        <dbReference type="Google" id="ProtNLM"/>
    </source>
</evidence>
<dbReference type="AlphaFoldDB" id="A0A7S0ZBV5"/>
<dbReference type="InterPro" id="IPR027417">
    <property type="entry name" value="P-loop_NTPase"/>
</dbReference>
<dbReference type="Pfam" id="PF01121">
    <property type="entry name" value="CoaE"/>
    <property type="match status" value="1"/>
</dbReference>
<evidence type="ECO:0000313" key="3">
    <source>
        <dbReference type="EMBL" id="CAD8816952.1"/>
    </source>
</evidence>
<dbReference type="PROSITE" id="PS51219">
    <property type="entry name" value="DPCK"/>
    <property type="match status" value="1"/>
</dbReference>
<protein>
    <recommendedName>
        <fullName evidence="4">Dephospho-CoA kinase</fullName>
    </recommendedName>
</protein>
<gene>
    <name evidence="3" type="ORF">TOLI1172_LOCUS1340</name>
</gene>
<accession>A0A7S0ZBV5</accession>
<dbReference type="Gene3D" id="3.40.50.300">
    <property type="entry name" value="P-loop containing nucleotide triphosphate hydrolases"/>
    <property type="match status" value="1"/>
</dbReference>
<dbReference type="PANTHER" id="PTHR10695">
    <property type="entry name" value="DEPHOSPHO-COA KINASE-RELATED"/>
    <property type="match status" value="1"/>
</dbReference>
<dbReference type="GO" id="GO:0005524">
    <property type="term" value="F:ATP binding"/>
    <property type="evidence" value="ECO:0007669"/>
    <property type="project" value="UniProtKB-KW"/>
</dbReference>
<dbReference type="CDD" id="cd02022">
    <property type="entry name" value="DPCK"/>
    <property type="match status" value="1"/>
</dbReference>
<dbReference type="SUPFAM" id="SSF52540">
    <property type="entry name" value="P-loop containing nucleoside triphosphate hydrolases"/>
    <property type="match status" value="1"/>
</dbReference>
<organism evidence="3">
    <name type="scientific">Timspurckia oligopyrenoides</name>
    <dbReference type="NCBI Taxonomy" id="708627"/>
    <lineage>
        <taxon>Eukaryota</taxon>
        <taxon>Rhodophyta</taxon>
        <taxon>Bangiophyceae</taxon>
        <taxon>Porphyridiales</taxon>
        <taxon>Porphyridiaceae</taxon>
        <taxon>Timspurckia</taxon>
    </lineage>
</organism>
<dbReference type="GO" id="GO:0004140">
    <property type="term" value="F:dephospho-CoA kinase activity"/>
    <property type="evidence" value="ECO:0007669"/>
    <property type="project" value="InterPro"/>
</dbReference>
<dbReference type="EMBL" id="HBFP01001847">
    <property type="protein sequence ID" value="CAD8816952.1"/>
    <property type="molecule type" value="Transcribed_RNA"/>
</dbReference>
<reference evidence="3" key="1">
    <citation type="submission" date="2021-01" db="EMBL/GenBank/DDBJ databases">
        <authorList>
            <person name="Corre E."/>
            <person name="Pelletier E."/>
            <person name="Niang G."/>
            <person name="Scheremetjew M."/>
            <person name="Finn R."/>
            <person name="Kale V."/>
            <person name="Holt S."/>
            <person name="Cochrane G."/>
            <person name="Meng A."/>
            <person name="Brown T."/>
            <person name="Cohen L."/>
        </authorList>
    </citation>
    <scope>NUCLEOTIDE SEQUENCE</scope>
    <source>
        <strain evidence="3">CCMP3278</strain>
    </source>
</reference>
<sequence>MVVFCDLFRIRLQFGNEVIKEDGNLDREVLGRRVFHDKNLRYRLNRIMHPLISLNLIWKVLYSVFISIDPVIVLDVPLLYETKSLKWLCKYIVVVNCEEEIQLNRLLMRNPELNEVDARNRMNSQMSLKEKVKIADFVVDNNGSMQELHSHVDELFNHDQLRPKNVLGMKVFVRLLTCLPLVTILFQKSKHFTQ</sequence>
<evidence type="ECO:0000256" key="2">
    <source>
        <dbReference type="ARBA" id="ARBA00022840"/>
    </source>
</evidence>
<proteinExistence type="predicted"/>